<keyword evidence="3" id="KW-1185">Reference proteome</keyword>
<proteinExistence type="predicted"/>
<dbReference type="AlphaFoldDB" id="A0A4Y3R094"/>
<reference evidence="2 3" key="1">
    <citation type="submission" date="2019-06" db="EMBL/GenBank/DDBJ databases">
        <title>Whole genome shotgun sequence of Streptomyces cacaoi subsp. cacaoi NBRC 12748.</title>
        <authorList>
            <person name="Hosoyama A."/>
            <person name="Uohara A."/>
            <person name="Ohji S."/>
            <person name="Ichikawa N."/>
        </authorList>
    </citation>
    <scope>NUCLEOTIDE SEQUENCE [LARGE SCALE GENOMIC DNA]</scope>
    <source>
        <strain evidence="2 3">NBRC 12748</strain>
    </source>
</reference>
<feature type="region of interest" description="Disordered" evidence="1">
    <location>
        <begin position="138"/>
        <end position="177"/>
    </location>
</feature>
<evidence type="ECO:0000313" key="2">
    <source>
        <dbReference type="EMBL" id="GEB51095.1"/>
    </source>
</evidence>
<evidence type="ECO:0000313" key="3">
    <source>
        <dbReference type="Proteomes" id="UP000319210"/>
    </source>
</evidence>
<gene>
    <name evidence="2" type="ORF">SCA03_36460</name>
</gene>
<dbReference type="EMBL" id="BJMM01000018">
    <property type="protein sequence ID" value="GEB51095.1"/>
    <property type="molecule type" value="Genomic_DNA"/>
</dbReference>
<dbReference type="Proteomes" id="UP000319210">
    <property type="component" value="Unassembled WGS sequence"/>
</dbReference>
<evidence type="ECO:0000256" key="1">
    <source>
        <dbReference type="SAM" id="MobiDB-lite"/>
    </source>
</evidence>
<name>A0A4Y3R094_STRCI</name>
<feature type="compositionally biased region" description="Low complexity" evidence="1">
    <location>
        <begin position="138"/>
        <end position="156"/>
    </location>
</feature>
<dbReference type="PROSITE" id="PS51257">
    <property type="entry name" value="PROKAR_LIPOPROTEIN"/>
    <property type="match status" value="1"/>
</dbReference>
<feature type="compositionally biased region" description="Gly residues" evidence="1">
    <location>
        <begin position="157"/>
        <end position="166"/>
    </location>
</feature>
<accession>A0A4Y3R094</accession>
<sequence>MPGARAVSSEGAPDGSPEGAGALSGSGAVGCTGPSFLWGLSDRIPGGRRPGLLGAVGPDSWGCRACPPAGAGARLLGSCRGRGHLRRFPSGRDVLVGFGGFDGFGGGDGASFLAVLLRSGFGPRGFLLDSRPVTTGFPRGFRAPRGGGARTAFRPGGRSGPGGHGGAADEASFRPWG</sequence>
<feature type="region of interest" description="Disordered" evidence="1">
    <location>
        <begin position="1"/>
        <end position="25"/>
    </location>
</feature>
<organism evidence="2 3">
    <name type="scientific">Streptomyces cacaoi</name>
    <dbReference type="NCBI Taxonomy" id="1898"/>
    <lineage>
        <taxon>Bacteria</taxon>
        <taxon>Bacillati</taxon>
        <taxon>Actinomycetota</taxon>
        <taxon>Actinomycetes</taxon>
        <taxon>Kitasatosporales</taxon>
        <taxon>Streptomycetaceae</taxon>
        <taxon>Streptomyces</taxon>
    </lineage>
</organism>
<protein>
    <submittedName>
        <fullName evidence="2">Uncharacterized protein</fullName>
    </submittedName>
</protein>
<comment type="caution">
    <text evidence="2">The sequence shown here is derived from an EMBL/GenBank/DDBJ whole genome shotgun (WGS) entry which is preliminary data.</text>
</comment>